<dbReference type="RefSeq" id="WP_058287784.1">
    <property type="nucleotide sequence ID" value="NZ_CYSR01000035.1"/>
</dbReference>
<keyword evidence="3 4" id="KW-0472">Membrane</keyword>
<sequence>MRHQPASAADPASASSVAFRTTIFQVAPLLVAVTVLILGHGLQGTLLGVRGGLEGMSARSIGLVMSAYFLGFIAGSLWSVHLIEAVGHIRTFAAFASVTSAVALAYALEISVVGWTVLRIINGFCFAGMILVVESWLNAGTASRWRGRVLAIYGTITLAAWAVSQPMLSLADPGGFVLFCLVSILVSLSLVPVTLSRTGVSSDIGAERMSPRELFVISPIGLIGTFLIGFWGSAFWGMGPTFGQMINMSTEEIAAFMAAVMIGAAIGQWPMGWLSDLMDRRIVLAGGTLLAAISAIGVAVSETQNSLLLWAVLYGATSITMYSICIAHVNDRVSPTKLLAAASGLLISYGAGSTFGPLLAGGLMDHFGSELLFSGSAAVQAAFVIFICWRILVERAVPNADKEAFVAMPSAATSHVGVELNRHTTIRD</sequence>
<dbReference type="CDD" id="cd17477">
    <property type="entry name" value="MFS_YcaD_like"/>
    <property type="match status" value="1"/>
</dbReference>
<dbReference type="Gene3D" id="1.20.1250.20">
    <property type="entry name" value="MFS general substrate transporter like domains"/>
    <property type="match status" value="2"/>
</dbReference>
<evidence type="ECO:0000256" key="2">
    <source>
        <dbReference type="ARBA" id="ARBA00022989"/>
    </source>
</evidence>
<accession>A0A0P1HE70</accession>
<dbReference type="PANTHER" id="PTHR23521">
    <property type="entry name" value="TRANSPORTER MFS SUPERFAMILY"/>
    <property type="match status" value="1"/>
</dbReference>
<evidence type="ECO:0000256" key="4">
    <source>
        <dbReference type="SAM" id="Phobius"/>
    </source>
</evidence>
<gene>
    <name evidence="6" type="primary">ycaD_4</name>
    <name evidence="6" type="ORF">PHA8399_03937</name>
</gene>
<evidence type="ECO:0000313" key="7">
    <source>
        <dbReference type="Proteomes" id="UP000051326"/>
    </source>
</evidence>
<feature type="transmembrane region" description="Helical" evidence="4">
    <location>
        <begin position="21"/>
        <end position="41"/>
    </location>
</feature>
<evidence type="ECO:0000259" key="5">
    <source>
        <dbReference type="PROSITE" id="PS50850"/>
    </source>
</evidence>
<proteinExistence type="predicted"/>
<feature type="transmembrane region" description="Helical" evidence="4">
    <location>
        <begin position="61"/>
        <end position="80"/>
    </location>
</feature>
<feature type="transmembrane region" description="Helical" evidence="4">
    <location>
        <begin position="253"/>
        <end position="270"/>
    </location>
</feature>
<dbReference type="Pfam" id="PF07690">
    <property type="entry name" value="MFS_1"/>
    <property type="match status" value="1"/>
</dbReference>
<dbReference type="PROSITE" id="PS50850">
    <property type="entry name" value="MFS"/>
    <property type="match status" value="1"/>
</dbReference>
<feature type="transmembrane region" description="Helical" evidence="4">
    <location>
        <begin position="174"/>
        <end position="193"/>
    </location>
</feature>
<feature type="transmembrane region" description="Helical" evidence="4">
    <location>
        <begin position="282"/>
        <end position="301"/>
    </location>
</feature>
<feature type="domain" description="Major facilitator superfamily (MFS) profile" evidence="5">
    <location>
        <begin position="217"/>
        <end position="428"/>
    </location>
</feature>
<dbReference type="InterPro" id="IPR020846">
    <property type="entry name" value="MFS_dom"/>
</dbReference>
<organism evidence="6 7">
    <name type="scientific">Leisingera aquaemixtae</name>
    <dbReference type="NCBI Taxonomy" id="1396826"/>
    <lineage>
        <taxon>Bacteria</taxon>
        <taxon>Pseudomonadati</taxon>
        <taxon>Pseudomonadota</taxon>
        <taxon>Alphaproteobacteria</taxon>
        <taxon>Rhodobacterales</taxon>
        <taxon>Roseobacteraceae</taxon>
        <taxon>Leisingera</taxon>
    </lineage>
</organism>
<dbReference type="GO" id="GO:0005886">
    <property type="term" value="C:plasma membrane"/>
    <property type="evidence" value="ECO:0007669"/>
    <property type="project" value="TreeGrafter"/>
</dbReference>
<evidence type="ECO:0000313" key="6">
    <source>
        <dbReference type="EMBL" id="CUI01790.1"/>
    </source>
</evidence>
<feature type="transmembrane region" description="Helical" evidence="4">
    <location>
        <begin position="371"/>
        <end position="392"/>
    </location>
</feature>
<feature type="transmembrane region" description="Helical" evidence="4">
    <location>
        <begin position="149"/>
        <end position="168"/>
    </location>
</feature>
<dbReference type="InterPro" id="IPR047200">
    <property type="entry name" value="MFS_YcaD-like"/>
</dbReference>
<name>A0A0P1HE70_9RHOB</name>
<dbReference type="GO" id="GO:0022857">
    <property type="term" value="F:transmembrane transporter activity"/>
    <property type="evidence" value="ECO:0007669"/>
    <property type="project" value="InterPro"/>
</dbReference>
<reference evidence="6 7" key="1">
    <citation type="submission" date="2015-09" db="EMBL/GenBank/DDBJ databases">
        <authorList>
            <consortium name="Swine Surveillance"/>
        </authorList>
    </citation>
    <scope>NUCLEOTIDE SEQUENCE [LARGE SCALE GENOMIC DNA]</scope>
    <source>
        <strain evidence="6 7">CECT 8399</strain>
    </source>
</reference>
<dbReference type="PANTHER" id="PTHR23521:SF3">
    <property type="entry name" value="MFS TRANSPORTER"/>
    <property type="match status" value="1"/>
</dbReference>
<dbReference type="InterPro" id="IPR011701">
    <property type="entry name" value="MFS"/>
</dbReference>
<dbReference type="SUPFAM" id="SSF103473">
    <property type="entry name" value="MFS general substrate transporter"/>
    <property type="match status" value="1"/>
</dbReference>
<evidence type="ECO:0000256" key="3">
    <source>
        <dbReference type="ARBA" id="ARBA00023136"/>
    </source>
</evidence>
<feature type="transmembrane region" description="Helical" evidence="4">
    <location>
        <begin position="214"/>
        <end position="233"/>
    </location>
</feature>
<dbReference type="STRING" id="1396826.PHA8399_03937"/>
<dbReference type="Proteomes" id="UP000051326">
    <property type="component" value="Unassembled WGS sequence"/>
</dbReference>
<feature type="transmembrane region" description="Helical" evidence="4">
    <location>
        <begin position="92"/>
        <end position="114"/>
    </location>
</feature>
<dbReference type="EMBL" id="CYSR01000035">
    <property type="protein sequence ID" value="CUI01790.1"/>
    <property type="molecule type" value="Genomic_DNA"/>
</dbReference>
<feature type="transmembrane region" description="Helical" evidence="4">
    <location>
        <begin position="338"/>
        <end position="359"/>
    </location>
</feature>
<dbReference type="InterPro" id="IPR036259">
    <property type="entry name" value="MFS_trans_sf"/>
</dbReference>
<keyword evidence="1 4" id="KW-0812">Transmembrane</keyword>
<feature type="transmembrane region" description="Helical" evidence="4">
    <location>
        <begin position="307"/>
        <end position="326"/>
    </location>
</feature>
<protein>
    <submittedName>
        <fullName evidence="6">Putative MFS-type transporter YcaD</fullName>
    </submittedName>
</protein>
<dbReference type="AlphaFoldDB" id="A0A0P1HE70"/>
<feature type="transmembrane region" description="Helical" evidence="4">
    <location>
        <begin position="120"/>
        <end position="137"/>
    </location>
</feature>
<evidence type="ECO:0000256" key="1">
    <source>
        <dbReference type="ARBA" id="ARBA00022692"/>
    </source>
</evidence>
<keyword evidence="2 4" id="KW-1133">Transmembrane helix</keyword>